<feature type="domain" description="Flavoprotein" evidence="3">
    <location>
        <begin position="20"/>
        <end position="156"/>
    </location>
</feature>
<dbReference type="Pfam" id="PF02441">
    <property type="entry name" value="Flavoprotein"/>
    <property type="match status" value="1"/>
</dbReference>
<comment type="caution">
    <text evidence="4">The sequence shown here is derived from an EMBL/GenBank/DDBJ whole genome shotgun (WGS) entry which is preliminary data.</text>
</comment>
<accession>A0ABU3UNX1</accession>
<dbReference type="SUPFAM" id="SSF52507">
    <property type="entry name" value="Homo-oligomeric flavin-containing Cys decarboxylases, HFCD"/>
    <property type="match status" value="1"/>
</dbReference>
<dbReference type="GeneID" id="93999777"/>
<keyword evidence="5" id="KW-1185">Reference proteome</keyword>
<keyword evidence="2" id="KW-0472">Membrane</keyword>
<feature type="transmembrane region" description="Helical" evidence="2">
    <location>
        <begin position="20"/>
        <end position="41"/>
    </location>
</feature>
<sequence>MNDAASALPNQAPPAFTGRRLLYIGTGALGVMFMPMWLHWLRSSYPDVELRTVITRSATRFVTPTTLSVFGGKQPELDVWSDEPETSAPHVELAHWADTVIVHPATFHFTSRLALGAADTPAMLALQCAQVPVALAPALPPGAITSPAWQQHARALAERPNVTVVRPHPGMSMTTGKPGAMTAAPLTEVIPALEELRARLAAANGTEATGNARDAGQARATQAPDCTGETDRTGCADRAEATRA</sequence>
<evidence type="ECO:0000259" key="3">
    <source>
        <dbReference type="Pfam" id="PF02441"/>
    </source>
</evidence>
<keyword evidence="2" id="KW-0812">Transmembrane</keyword>
<dbReference type="EMBL" id="JARAKF010000001">
    <property type="protein sequence ID" value="MDU8995627.1"/>
    <property type="molecule type" value="Genomic_DNA"/>
</dbReference>
<gene>
    <name evidence="4" type="ORF">PU648_25375</name>
</gene>
<name>A0ABU3UNX1_9ACTN</name>
<evidence type="ECO:0000313" key="4">
    <source>
        <dbReference type="EMBL" id="MDU8995627.1"/>
    </source>
</evidence>
<feature type="region of interest" description="Disordered" evidence="1">
    <location>
        <begin position="206"/>
        <end position="244"/>
    </location>
</feature>
<feature type="compositionally biased region" description="Basic and acidic residues" evidence="1">
    <location>
        <begin position="229"/>
        <end position="244"/>
    </location>
</feature>
<dbReference type="InterPro" id="IPR036551">
    <property type="entry name" value="Flavin_trans-like"/>
</dbReference>
<dbReference type="PANTHER" id="PTHR14359">
    <property type="entry name" value="HOMO-OLIGOMERIC FLAVIN CONTAINING CYS DECARBOXYLASE FAMILY"/>
    <property type="match status" value="1"/>
</dbReference>
<organism evidence="4 5">
    <name type="scientific">Streptomyces mirabilis</name>
    <dbReference type="NCBI Taxonomy" id="68239"/>
    <lineage>
        <taxon>Bacteria</taxon>
        <taxon>Bacillati</taxon>
        <taxon>Actinomycetota</taxon>
        <taxon>Actinomycetes</taxon>
        <taxon>Kitasatosporales</taxon>
        <taxon>Streptomycetaceae</taxon>
        <taxon>Streptomyces</taxon>
    </lineage>
</organism>
<reference evidence="4 5" key="1">
    <citation type="submission" date="2023-02" db="EMBL/GenBank/DDBJ databases">
        <authorList>
            <person name="Maleckis M."/>
        </authorList>
    </citation>
    <scope>NUCLEOTIDE SEQUENCE [LARGE SCALE GENOMIC DNA]</scope>
    <source>
        <strain evidence="4 5">P8-A2</strain>
    </source>
</reference>
<dbReference type="RefSeq" id="WP_107309102.1">
    <property type="nucleotide sequence ID" value="NZ_CP107955.1"/>
</dbReference>
<dbReference type="PANTHER" id="PTHR14359:SF6">
    <property type="entry name" value="PHOSPHOPANTOTHENOYLCYSTEINE DECARBOXYLASE"/>
    <property type="match status" value="1"/>
</dbReference>
<keyword evidence="2" id="KW-1133">Transmembrane helix</keyword>
<evidence type="ECO:0000256" key="1">
    <source>
        <dbReference type="SAM" id="MobiDB-lite"/>
    </source>
</evidence>
<dbReference type="InterPro" id="IPR003382">
    <property type="entry name" value="Flavoprotein"/>
</dbReference>
<protein>
    <submittedName>
        <fullName evidence="4">Flavoprotein</fullName>
    </submittedName>
</protein>
<dbReference type="Proteomes" id="UP001257627">
    <property type="component" value="Unassembled WGS sequence"/>
</dbReference>
<evidence type="ECO:0000256" key="2">
    <source>
        <dbReference type="SAM" id="Phobius"/>
    </source>
</evidence>
<proteinExistence type="predicted"/>
<evidence type="ECO:0000313" key="5">
    <source>
        <dbReference type="Proteomes" id="UP001257627"/>
    </source>
</evidence>
<dbReference type="Gene3D" id="3.40.50.1950">
    <property type="entry name" value="Flavin prenyltransferase-like"/>
    <property type="match status" value="1"/>
</dbReference>